<dbReference type="STRING" id="6832.A0A553NE96"/>
<dbReference type="Gene3D" id="3.90.70.10">
    <property type="entry name" value="Cysteine proteinases"/>
    <property type="match status" value="2"/>
</dbReference>
<dbReference type="PROSITE" id="PS00972">
    <property type="entry name" value="USP_1"/>
    <property type="match status" value="1"/>
</dbReference>
<dbReference type="PROSITE" id="PS50330">
    <property type="entry name" value="UIM"/>
    <property type="match status" value="1"/>
</dbReference>
<dbReference type="PROSITE" id="PS00973">
    <property type="entry name" value="USP_2"/>
    <property type="match status" value="1"/>
</dbReference>
<dbReference type="PROSITE" id="PS50235">
    <property type="entry name" value="USP_3"/>
    <property type="match status" value="1"/>
</dbReference>
<feature type="region of interest" description="Disordered" evidence="2">
    <location>
        <begin position="134"/>
        <end position="178"/>
    </location>
</feature>
<dbReference type="GO" id="GO:0004843">
    <property type="term" value="F:cysteine-type deubiquitinase activity"/>
    <property type="evidence" value="ECO:0007669"/>
    <property type="project" value="InterPro"/>
</dbReference>
<protein>
    <recommendedName>
        <fullName evidence="3">USP domain-containing protein</fullName>
    </recommendedName>
</protein>
<gene>
    <name evidence="4" type="ORF">TCAL_07162</name>
</gene>
<organism evidence="4 5">
    <name type="scientific">Tigriopus californicus</name>
    <name type="common">Marine copepod</name>
    <dbReference type="NCBI Taxonomy" id="6832"/>
    <lineage>
        <taxon>Eukaryota</taxon>
        <taxon>Metazoa</taxon>
        <taxon>Ecdysozoa</taxon>
        <taxon>Arthropoda</taxon>
        <taxon>Crustacea</taxon>
        <taxon>Multicrustacea</taxon>
        <taxon>Hexanauplia</taxon>
        <taxon>Copepoda</taxon>
        <taxon>Harpacticoida</taxon>
        <taxon>Harpacticidae</taxon>
        <taxon>Tigriopus</taxon>
    </lineage>
</organism>
<dbReference type="PANTHER" id="PTHR24006:SF944">
    <property type="entry name" value="UBIQUITIN CARBOXYL-TERMINAL HYDROLASE"/>
    <property type="match status" value="1"/>
</dbReference>
<dbReference type="InterPro" id="IPR038765">
    <property type="entry name" value="Papain-like_cys_pep_sf"/>
</dbReference>
<feature type="region of interest" description="Disordered" evidence="2">
    <location>
        <begin position="593"/>
        <end position="726"/>
    </location>
</feature>
<dbReference type="OMA" id="PTMQGII"/>
<accession>A0A553NE96</accession>
<feature type="compositionally biased region" description="Polar residues" evidence="2">
    <location>
        <begin position="9"/>
        <end position="19"/>
    </location>
</feature>
<feature type="region of interest" description="Disordered" evidence="2">
    <location>
        <begin position="190"/>
        <end position="244"/>
    </location>
</feature>
<evidence type="ECO:0000256" key="2">
    <source>
        <dbReference type="SAM" id="MobiDB-lite"/>
    </source>
</evidence>
<dbReference type="SMART" id="SM00726">
    <property type="entry name" value="UIM"/>
    <property type="match status" value="2"/>
</dbReference>
<dbReference type="InterPro" id="IPR050164">
    <property type="entry name" value="Peptidase_C19"/>
</dbReference>
<dbReference type="Proteomes" id="UP000318571">
    <property type="component" value="Chromosome 10"/>
</dbReference>
<dbReference type="SUPFAM" id="SSF54001">
    <property type="entry name" value="Cysteine proteinases"/>
    <property type="match status" value="1"/>
</dbReference>
<feature type="region of interest" description="Disordered" evidence="2">
    <location>
        <begin position="1284"/>
        <end position="1327"/>
    </location>
</feature>
<dbReference type="InterPro" id="IPR018200">
    <property type="entry name" value="USP_CS"/>
</dbReference>
<dbReference type="InterPro" id="IPR028889">
    <property type="entry name" value="USP"/>
</dbReference>
<comment type="caution">
    <text evidence="4">The sequence shown here is derived from an EMBL/GenBank/DDBJ whole genome shotgun (WGS) entry which is preliminary data.</text>
</comment>
<feature type="region of interest" description="Disordered" evidence="2">
    <location>
        <begin position="1"/>
        <end position="26"/>
    </location>
</feature>
<dbReference type="GO" id="GO:0016579">
    <property type="term" value="P:protein deubiquitination"/>
    <property type="evidence" value="ECO:0007669"/>
    <property type="project" value="InterPro"/>
</dbReference>
<feature type="compositionally biased region" description="Polar residues" evidence="2">
    <location>
        <begin position="593"/>
        <end position="603"/>
    </location>
</feature>
<dbReference type="GO" id="GO:0005829">
    <property type="term" value="C:cytosol"/>
    <property type="evidence" value="ECO:0007669"/>
    <property type="project" value="TreeGrafter"/>
</dbReference>
<dbReference type="PANTHER" id="PTHR24006">
    <property type="entry name" value="UBIQUITIN CARBOXYL-TERMINAL HYDROLASE"/>
    <property type="match status" value="1"/>
</dbReference>
<evidence type="ECO:0000313" key="4">
    <source>
        <dbReference type="EMBL" id="TRY63767.1"/>
    </source>
</evidence>
<feature type="compositionally biased region" description="Low complexity" evidence="2">
    <location>
        <begin position="623"/>
        <end position="634"/>
    </location>
</feature>
<reference evidence="4 5" key="1">
    <citation type="journal article" date="2018" name="Nat. Ecol. Evol.">
        <title>Genomic signatures of mitonuclear coevolution across populations of Tigriopus californicus.</title>
        <authorList>
            <person name="Barreto F.S."/>
            <person name="Watson E.T."/>
            <person name="Lima T.G."/>
            <person name="Willett C.S."/>
            <person name="Edmands S."/>
            <person name="Li W."/>
            <person name="Burton R.S."/>
        </authorList>
    </citation>
    <scope>NUCLEOTIDE SEQUENCE [LARGE SCALE GENOMIC DNA]</scope>
    <source>
        <strain evidence="4 5">San Diego</strain>
    </source>
</reference>
<proteinExistence type="inferred from homology"/>
<feature type="compositionally biased region" description="Polar residues" evidence="2">
    <location>
        <begin position="661"/>
        <end position="675"/>
    </location>
</feature>
<dbReference type="Pfam" id="PF00443">
    <property type="entry name" value="UCH"/>
    <property type="match status" value="1"/>
</dbReference>
<feature type="domain" description="USP" evidence="3">
    <location>
        <begin position="251"/>
        <end position="855"/>
    </location>
</feature>
<comment type="similarity">
    <text evidence="1">Belongs to the peptidase C19 family.</text>
</comment>
<dbReference type="EMBL" id="VCGU01000458">
    <property type="protein sequence ID" value="TRY63767.1"/>
    <property type="molecule type" value="Genomic_DNA"/>
</dbReference>
<name>A0A553NE96_TIGCA</name>
<evidence type="ECO:0000256" key="1">
    <source>
        <dbReference type="ARBA" id="ARBA00009085"/>
    </source>
</evidence>
<dbReference type="InterPro" id="IPR003903">
    <property type="entry name" value="UIM_dom"/>
</dbReference>
<feature type="compositionally biased region" description="Polar residues" evidence="2">
    <location>
        <begin position="699"/>
        <end position="709"/>
    </location>
</feature>
<feature type="compositionally biased region" description="Low complexity" evidence="2">
    <location>
        <begin position="1287"/>
        <end position="1320"/>
    </location>
</feature>
<dbReference type="GO" id="GO:0005634">
    <property type="term" value="C:nucleus"/>
    <property type="evidence" value="ECO:0007669"/>
    <property type="project" value="TreeGrafter"/>
</dbReference>
<sequence length="1327" mass="147471">MTVEEVRPPTTSNQHQSGPSVAPVGVGESTSFLKFSQANPPLAKEFLSTVSEVTGVTDVDLLSAAFNATSAQGQNENSVATAIEWILERPQKTHLPAHLNNERTASIRRPAPLQTTFPVVNNTAEMPPAVAMNRADLPQPAQPPNSPNQPQKPLVDLTEGGNGSGSGPESGPVQGSEDAELQRAIKLSLQDQGRSRESFGGSAFSQEDQDVSRALEASLMESQNGAKRKRGENWVDPLNPHDRERSGLWPVGLKNVGQTCWFSAVMQSLYHIPAFRNLVLNYHPMEQVMMNLNDPTNNGTPGNGQGDVAIKPTFDDKQKKIIEFMQELRKLFALMVASQRKYVDPSRAVDILRGSIGCSSSNGENNQQDVSEFTHIVLEWVELAFKKVLPKKEERMEEEEENAENVDPNLGCENNRSLVTNSASNNAMSKLFYGSLLIEGNVDGKAFSKKEVFGQYPLQVNSFKDIHDSLENTTAHEYFDSSGESGSGQERWFTELPPVLFFSLSRFQFNQERRLAEKIHNRLDFPEMLYMDRYMVANKNVTRDKREQVKRLKEQRVELASKLERFTRFGSGNEKISLSNVLQYTMDFASAGHGTTQTSTDGTVSLAPDISMASPPDGHQHHQPQQVHQHQQQPHPMPSSNMTSLMQVDSPCPSPKMTPAHSLSNLVASGSNNGHETAKDESMPMDVEMSCKEDEEASALSSHSSQYESTRGCDNDPNKTAASPSVMTSNVAPCPNHISEVELRVLQNCLSRWKAEVKSDVSNLESAIREIDLAIEGMYNEDCLKKLQYRLHAVMVHEGGIESGHYWAYVFDHKKKNWLKFNDNTVTEATWEELLKESVGGHSNTSAYSLVYIDTSKPDTLAESDRVMEGDSSMEKMESGAIESLINILPNDLASFVTEDNLLFEKERRKWDIDQENRKKQEAILRECAAGTNTDPNSDVEVLQEKLTYVHTHAKLSMRTSCDIIKAYIASLREGSFSLHAALETISEKTLHHYQRLLQPSDSPEFSEGRLESFILYLLKNGTSKELQEMAVLEQFSLPGLDNDGQHASAIRSASDEKLITLRKTRSVAALELREWHQAYHLFRVSAHCYVMGVDNFLIQKFECSLDLFIIAYNVSVKIMESPPKASFKGLRTTPLVQALCQSLLEVNSTLIKQFKLGERLNDILTSIQKLVIPALIILENRIARQESTMSSNVPGQKPSFMNQTCARLREDWCALLAEPNLPPESSAFTSQILEAVLDPTVKGGLDLVMEQIPRSCDHIEQSADLKLSVRYRDAVKRMRDFQSSLASTPSTTTIANATTPSMSGASPSSGMRSSPSSDSNKQVSAS</sequence>
<dbReference type="OrthoDB" id="2420415at2759"/>
<keyword evidence="5" id="KW-1185">Reference proteome</keyword>
<evidence type="ECO:0000259" key="3">
    <source>
        <dbReference type="PROSITE" id="PS50235"/>
    </source>
</evidence>
<evidence type="ECO:0000313" key="5">
    <source>
        <dbReference type="Proteomes" id="UP000318571"/>
    </source>
</evidence>
<dbReference type="InterPro" id="IPR001394">
    <property type="entry name" value="Peptidase_C19_UCH"/>
</dbReference>